<dbReference type="EMBL" id="LUTY01002942">
    <property type="protein sequence ID" value="OAD19107.1"/>
    <property type="molecule type" value="Genomic_DNA"/>
</dbReference>
<dbReference type="Pfam" id="PF13304">
    <property type="entry name" value="AAA_21"/>
    <property type="match status" value="1"/>
</dbReference>
<dbReference type="Proteomes" id="UP000076962">
    <property type="component" value="Unassembled WGS sequence"/>
</dbReference>
<dbReference type="SUPFAM" id="SSF52540">
    <property type="entry name" value="P-loop containing nucleoside triphosphate hydrolases"/>
    <property type="match status" value="1"/>
</dbReference>
<reference evidence="2 3" key="1">
    <citation type="submission" date="2016-05" db="EMBL/GenBank/DDBJ databases">
        <title>Single-cell genome of chain-forming Candidatus Thiomargarita nelsonii and comparison to other large sulfur-oxidizing bacteria.</title>
        <authorList>
            <person name="Winkel M."/>
            <person name="Salman V."/>
            <person name="Woyke T."/>
            <person name="Schulz-Vogt H."/>
            <person name="Richter M."/>
            <person name="Flood B."/>
            <person name="Bailey J."/>
            <person name="Amann R."/>
            <person name="Mussmann M."/>
        </authorList>
    </citation>
    <scope>NUCLEOTIDE SEQUENCE [LARGE SCALE GENOMIC DNA]</scope>
    <source>
        <strain evidence="2 3">THI036</strain>
    </source>
</reference>
<comment type="caution">
    <text evidence="2">The sequence shown here is derived from an EMBL/GenBank/DDBJ whole genome shotgun (WGS) entry which is preliminary data.</text>
</comment>
<keyword evidence="3" id="KW-1185">Reference proteome</keyword>
<dbReference type="Gene3D" id="3.40.50.300">
    <property type="entry name" value="P-loop containing nucleotide triphosphate hydrolases"/>
    <property type="match status" value="1"/>
</dbReference>
<gene>
    <name evidence="2" type="ORF">THIOM_005272</name>
</gene>
<sequence length="119" mass="13600">MLHILFYLALFISNKTPSLFAIDNIESNLNPHLCTELMKVICKLAKAKNKPALITTHNPAILDGLNLNDDDIRLFEIYRNDKGHTKTRRIKLNPESKPVKAKLSELWMRGYLGAISKQK</sequence>
<dbReference type="GO" id="GO:0016887">
    <property type="term" value="F:ATP hydrolysis activity"/>
    <property type="evidence" value="ECO:0007669"/>
    <property type="project" value="InterPro"/>
</dbReference>
<evidence type="ECO:0000259" key="1">
    <source>
        <dbReference type="Pfam" id="PF13304"/>
    </source>
</evidence>
<protein>
    <submittedName>
        <fullName evidence="2">ATPase</fullName>
    </submittedName>
</protein>
<dbReference type="InterPro" id="IPR027417">
    <property type="entry name" value="P-loop_NTPase"/>
</dbReference>
<feature type="domain" description="ATPase AAA-type core" evidence="1">
    <location>
        <begin position="2"/>
        <end position="63"/>
    </location>
</feature>
<dbReference type="InterPro" id="IPR003959">
    <property type="entry name" value="ATPase_AAA_core"/>
</dbReference>
<organism evidence="2 3">
    <name type="scientific">Candidatus Thiomargarita nelsonii</name>
    <dbReference type="NCBI Taxonomy" id="1003181"/>
    <lineage>
        <taxon>Bacteria</taxon>
        <taxon>Pseudomonadati</taxon>
        <taxon>Pseudomonadota</taxon>
        <taxon>Gammaproteobacteria</taxon>
        <taxon>Thiotrichales</taxon>
        <taxon>Thiotrichaceae</taxon>
        <taxon>Thiomargarita</taxon>
    </lineage>
</organism>
<accession>A0A176RTP6</accession>
<name>A0A176RTP6_9GAMM</name>
<evidence type="ECO:0000313" key="2">
    <source>
        <dbReference type="EMBL" id="OAD19107.1"/>
    </source>
</evidence>
<dbReference type="AlphaFoldDB" id="A0A176RTP6"/>
<proteinExistence type="predicted"/>
<evidence type="ECO:0000313" key="3">
    <source>
        <dbReference type="Proteomes" id="UP000076962"/>
    </source>
</evidence>
<dbReference type="GO" id="GO:0005524">
    <property type="term" value="F:ATP binding"/>
    <property type="evidence" value="ECO:0007669"/>
    <property type="project" value="InterPro"/>
</dbReference>